<keyword evidence="4" id="KW-1185">Reference proteome</keyword>
<sequence length="742" mass="77927">MNPTRRTVLLAAGAAALTTAGPTTGLTAGPAAAAPRATAATPPYAAYWYPDSLPAGSPGPGITWRSLKSWRAADDPDLAFNAASVPLAARFTPAPANPTARAGQARVQALVSFGPTSANPSQGSATADYYALTHWAYIDELVFWGGSAGEGLILAPNAPVVDAAHRHGVPVLGNVFLPPAAYGGQLQWTRDLVQRDATGHYPLAAQLVAVAAAYGFDGWFLNAETGGGNTALGTAVLGFVKELKALAAAKGQRVTWYDALTVNGTVSWQGALTSQNQAFFQAADAMFVDFRWSAASLASSGTKADRLGRSRYELWAGVDVESNGSGTYVDWDAIVPAGKQHVTSVGFYRPEWTRNQLPADRRAPGDFHAADDRFWTGRSMDPSRPDPGDPWRAPAVSVADRSTVTSVPFATVFNTGHGLRWYEAGAVVSDSPWNHLGLQDRLPSRRWVVRATGARPTVAFDFADAWRGGNSVLVAGELDQPVVLDLYATRLPLAVNMVVDLTFRSESGGVNVELAVATAPPSGPGETPPYRYLAVNSVNTRGAGQTADGGTGVDSGQAKARVNSAHQPASLTPRADDTGVNAVNSWQAVTIPRAEHTGVNAVNSWQTVTIPLTGLSGTAHALGIRLTPTGGATPVRWRLGGLAVRPDGTPPAPAAPSAARVTAADGGDLRLAWNPAPGPVRHYTLHRLLPDGTRRFLGATGQRAWFVAGLRPEQGEPAARFEVRAVGELYNASAPVTVTHPW</sequence>
<dbReference type="InterPro" id="IPR006311">
    <property type="entry name" value="TAT_signal"/>
</dbReference>
<dbReference type="GeneID" id="97285368"/>
<dbReference type="PANTHER" id="PTHR13246:SF1">
    <property type="entry name" value="CYTOSOLIC ENDO-BETA-N-ACETYLGLUCOSAMINIDASE"/>
    <property type="match status" value="1"/>
</dbReference>
<dbReference type="Gene3D" id="2.60.120.260">
    <property type="entry name" value="Galactose-binding domain-like"/>
    <property type="match status" value="1"/>
</dbReference>
<proteinExistence type="predicted"/>
<reference evidence="3 4" key="1">
    <citation type="submission" date="2022-10" db="EMBL/GenBank/DDBJ databases">
        <title>The complete genomes of actinobacterial strains from the NBC collection.</title>
        <authorList>
            <person name="Joergensen T.S."/>
            <person name="Alvarez Arevalo M."/>
            <person name="Sterndorff E.B."/>
            <person name="Faurdal D."/>
            <person name="Vuksanovic O."/>
            <person name="Mourched A.-S."/>
            <person name="Charusanti P."/>
            <person name="Shaw S."/>
            <person name="Blin K."/>
            <person name="Weber T."/>
        </authorList>
    </citation>
    <scope>NUCLEOTIDE SEQUENCE [LARGE SCALE GENOMIC DNA]</scope>
    <source>
        <strain evidence="3 4">NBC_00156</strain>
    </source>
</reference>
<feature type="region of interest" description="Disordered" evidence="1">
    <location>
        <begin position="543"/>
        <end position="578"/>
    </location>
</feature>
<dbReference type="PANTHER" id="PTHR13246">
    <property type="entry name" value="ENDO BETA N-ACETYLGLUCOSAMINIDASE"/>
    <property type="match status" value="1"/>
</dbReference>
<evidence type="ECO:0000313" key="3">
    <source>
        <dbReference type="EMBL" id="WTQ84836.1"/>
    </source>
</evidence>
<dbReference type="Pfam" id="PF03644">
    <property type="entry name" value="Glyco_hydro_85"/>
    <property type="match status" value="1"/>
</dbReference>
<evidence type="ECO:0000313" key="4">
    <source>
        <dbReference type="Proteomes" id="UP001622557"/>
    </source>
</evidence>
<dbReference type="RefSeq" id="WP_405452783.1">
    <property type="nucleotide sequence ID" value="NZ_CP108164.1"/>
</dbReference>
<dbReference type="Gene3D" id="3.20.20.80">
    <property type="entry name" value="Glycosidases"/>
    <property type="match status" value="1"/>
</dbReference>
<evidence type="ECO:0000259" key="2">
    <source>
        <dbReference type="Pfam" id="PF03644"/>
    </source>
</evidence>
<dbReference type="Gene3D" id="2.60.40.10">
    <property type="entry name" value="Immunoglobulins"/>
    <property type="match status" value="1"/>
</dbReference>
<protein>
    <submittedName>
        <fullName evidence="3">Endo-beta-N-acetylglucosaminidase</fullName>
    </submittedName>
</protein>
<accession>A0ABZ1L2A3</accession>
<dbReference type="PROSITE" id="PS51318">
    <property type="entry name" value="TAT"/>
    <property type="match status" value="1"/>
</dbReference>
<dbReference type="Proteomes" id="UP001622557">
    <property type="component" value="Chromosome"/>
</dbReference>
<evidence type="ECO:0000256" key="1">
    <source>
        <dbReference type="SAM" id="MobiDB-lite"/>
    </source>
</evidence>
<gene>
    <name evidence="3" type="ORF">OG350_33015</name>
</gene>
<dbReference type="EMBL" id="CP108164">
    <property type="protein sequence ID" value="WTQ84836.1"/>
    <property type="molecule type" value="Genomic_DNA"/>
</dbReference>
<feature type="domain" description="Cytosolic endo-beta-N-acetylglucosaminidase TIM barrel" evidence="2">
    <location>
        <begin position="121"/>
        <end position="421"/>
    </location>
</feature>
<organism evidence="3 4">
    <name type="scientific">Streptomyces achromogenes</name>
    <dbReference type="NCBI Taxonomy" id="67255"/>
    <lineage>
        <taxon>Bacteria</taxon>
        <taxon>Bacillati</taxon>
        <taxon>Actinomycetota</taxon>
        <taxon>Actinomycetes</taxon>
        <taxon>Kitasatosporales</taxon>
        <taxon>Streptomycetaceae</taxon>
        <taxon>Streptomyces</taxon>
    </lineage>
</organism>
<dbReference type="InterPro" id="IPR013783">
    <property type="entry name" value="Ig-like_fold"/>
</dbReference>
<dbReference type="CDD" id="cd06547">
    <property type="entry name" value="GH85_ENGase"/>
    <property type="match status" value="1"/>
</dbReference>
<dbReference type="InterPro" id="IPR005201">
    <property type="entry name" value="TIM_ENGase"/>
</dbReference>
<name>A0ABZ1L2A3_STRAH</name>
<dbReference type="InterPro" id="IPR032979">
    <property type="entry name" value="ENGase"/>
</dbReference>